<comment type="subcellular location">
    <subcellularLocation>
        <location evidence="1">Membrane</location>
        <topology evidence="1">Multi-pass membrane protein</topology>
    </subcellularLocation>
</comment>
<dbReference type="Pfam" id="PF02535">
    <property type="entry name" value="Zip"/>
    <property type="match status" value="1"/>
</dbReference>
<feature type="transmembrane region" description="Helical" evidence="6">
    <location>
        <begin position="220"/>
        <end position="240"/>
    </location>
</feature>
<feature type="transmembrane region" description="Helical" evidence="6">
    <location>
        <begin position="83"/>
        <end position="104"/>
    </location>
</feature>
<evidence type="ECO:0000256" key="4">
    <source>
        <dbReference type="ARBA" id="ARBA00022989"/>
    </source>
</evidence>
<organism evidence="7 8">
    <name type="scientific">Batillaria attramentaria</name>
    <dbReference type="NCBI Taxonomy" id="370345"/>
    <lineage>
        <taxon>Eukaryota</taxon>
        <taxon>Metazoa</taxon>
        <taxon>Spiralia</taxon>
        <taxon>Lophotrochozoa</taxon>
        <taxon>Mollusca</taxon>
        <taxon>Gastropoda</taxon>
        <taxon>Caenogastropoda</taxon>
        <taxon>Sorbeoconcha</taxon>
        <taxon>Cerithioidea</taxon>
        <taxon>Batillariidae</taxon>
        <taxon>Batillaria</taxon>
    </lineage>
</organism>
<dbReference type="GO" id="GO:0016020">
    <property type="term" value="C:membrane"/>
    <property type="evidence" value="ECO:0007669"/>
    <property type="project" value="UniProtKB-SubCell"/>
</dbReference>
<evidence type="ECO:0000256" key="1">
    <source>
        <dbReference type="ARBA" id="ARBA00004141"/>
    </source>
</evidence>
<dbReference type="Proteomes" id="UP001519460">
    <property type="component" value="Unassembled WGS sequence"/>
</dbReference>
<feature type="transmembrane region" description="Helical" evidence="6">
    <location>
        <begin position="49"/>
        <end position="71"/>
    </location>
</feature>
<keyword evidence="3 6" id="KW-0812">Transmembrane</keyword>
<evidence type="ECO:0000313" key="8">
    <source>
        <dbReference type="Proteomes" id="UP001519460"/>
    </source>
</evidence>
<name>A0ABD0JUW4_9CAEN</name>
<keyword evidence="5 6" id="KW-0472">Membrane</keyword>
<evidence type="ECO:0000256" key="3">
    <source>
        <dbReference type="ARBA" id="ARBA00022692"/>
    </source>
</evidence>
<feature type="transmembrane region" description="Helical" evidence="6">
    <location>
        <begin position="246"/>
        <end position="267"/>
    </location>
</feature>
<protein>
    <submittedName>
        <fullName evidence="7">Uncharacterized protein</fullName>
    </submittedName>
</protein>
<accession>A0ABD0JUW4</accession>
<evidence type="ECO:0000256" key="5">
    <source>
        <dbReference type="ARBA" id="ARBA00023136"/>
    </source>
</evidence>
<reference evidence="7 8" key="1">
    <citation type="journal article" date="2023" name="Sci. Data">
        <title>Genome assembly of the Korean intertidal mud-creeper Batillaria attramentaria.</title>
        <authorList>
            <person name="Patra A.K."/>
            <person name="Ho P.T."/>
            <person name="Jun S."/>
            <person name="Lee S.J."/>
            <person name="Kim Y."/>
            <person name="Won Y.J."/>
        </authorList>
    </citation>
    <scope>NUCLEOTIDE SEQUENCE [LARGE SCALE GENOMIC DNA]</scope>
    <source>
        <strain evidence="7">Wonlab-2016</strain>
    </source>
</reference>
<evidence type="ECO:0000256" key="2">
    <source>
        <dbReference type="ARBA" id="ARBA00006939"/>
    </source>
</evidence>
<feature type="transmembrane region" description="Helical" evidence="6">
    <location>
        <begin position="12"/>
        <end position="37"/>
    </location>
</feature>
<evidence type="ECO:0000256" key="6">
    <source>
        <dbReference type="SAM" id="Phobius"/>
    </source>
</evidence>
<proteinExistence type="inferred from homology"/>
<keyword evidence="4 6" id="KW-1133">Transmembrane helix</keyword>
<dbReference type="PANTHER" id="PTHR12191:SF37">
    <property type="entry name" value="ZINC TRANSPORTER FOI"/>
    <property type="match status" value="1"/>
</dbReference>
<dbReference type="AlphaFoldDB" id="A0ABD0JUW4"/>
<feature type="transmembrane region" description="Helical" evidence="6">
    <location>
        <begin position="298"/>
        <end position="322"/>
    </location>
</feature>
<evidence type="ECO:0000313" key="7">
    <source>
        <dbReference type="EMBL" id="KAK7478606.1"/>
    </source>
</evidence>
<dbReference type="EMBL" id="JACVVK020000321">
    <property type="protein sequence ID" value="KAK7478606.1"/>
    <property type="molecule type" value="Genomic_DNA"/>
</dbReference>
<dbReference type="InterPro" id="IPR003689">
    <property type="entry name" value="ZIP"/>
</dbReference>
<dbReference type="InterPro" id="IPR050799">
    <property type="entry name" value="ZIP_Transporter"/>
</dbReference>
<comment type="similarity">
    <text evidence="2">Belongs to the ZIP transporter (TC 2.A.5) family.</text>
</comment>
<keyword evidence="8" id="KW-1185">Reference proteome</keyword>
<comment type="caution">
    <text evidence="7">The sequence shown here is derived from an EMBL/GenBank/DDBJ whole genome shotgun (WGS) entry which is preliminary data.</text>
</comment>
<sequence length="329" mass="35615">MDRVHPGFFVCAAWGYGIGFVTLVCIISNIGGLLTPFMSKDFFQKMLQFLVAMGAGTLCATGLLVLIPEAFDIVSDPELASDYIWKSATALGSIYVFFVSERLLKFLLKARELKAIKKNMSIVVNHPSPDDIRETEIIKETALLNENGSSDHGHSHFVTPSPGKRQGPVATVAWMVMIGDVIHNFVDGMAIGAAFTENVYLGVSDIAILLHSGLSMKRALIINFLSACVCYIGLIVGIVLGENTDANRWILALAGGLFLYVPLVDMLPDMSNHLDQKMREANQAVEAGKSSKTISGEVWGLLLMQAAGLIIGMCIILVVVYFSGDIAVQ</sequence>
<gene>
    <name evidence="7" type="ORF">BaRGS_00030138</name>
</gene>
<dbReference type="PANTHER" id="PTHR12191">
    <property type="entry name" value="SOLUTE CARRIER FAMILY 39"/>
    <property type="match status" value="1"/>
</dbReference>